<keyword evidence="2" id="KW-0418">Kinase</keyword>
<evidence type="ECO:0000313" key="2">
    <source>
        <dbReference type="EMBL" id="VNQ18267.1"/>
    </source>
</evidence>
<dbReference type="EC" id="2.7.11.1" evidence="2"/>
<dbReference type="AlphaFoldDB" id="A0A4J2AJ68"/>
<reference evidence="2" key="1">
    <citation type="submission" date="2019-04" db="EMBL/GenBank/DDBJ databases">
        <authorList>
            <consortium name="Pathogen Informatics"/>
        </authorList>
    </citation>
    <scope>NUCLEOTIDE SEQUENCE</scope>
    <source>
        <strain evidence="2">GPSC199</strain>
    </source>
</reference>
<dbReference type="GO" id="GO:0005524">
    <property type="term" value="F:ATP binding"/>
    <property type="evidence" value="ECO:0007669"/>
    <property type="project" value="InterPro"/>
</dbReference>
<organism evidence="2">
    <name type="scientific">Streptococcus pneumoniae</name>
    <dbReference type="NCBI Taxonomy" id="1313"/>
    <lineage>
        <taxon>Bacteria</taxon>
        <taxon>Bacillati</taxon>
        <taxon>Bacillota</taxon>
        <taxon>Bacilli</taxon>
        <taxon>Lactobacillales</taxon>
        <taxon>Streptococcaceae</taxon>
        <taxon>Streptococcus</taxon>
    </lineage>
</organism>
<proteinExistence type="predicted"/>
<gene>
    <name evidence="2" type="ORF">SAMEA3353537_00351</name>
</gene>
<dbReference type="Gene3D" id="1.10.510.10">
    <property type="entry name" value="Transferase(Phosphotransferase) domain 1"/>
    <property type="match status" value="1"/>
</dbReference>
<evidence type="ECO:0000259" key="1">
    <source>
        <dbReference type="PROSITE" id="PS50011"/>
    </source>
</evidence>
<protein>
    <submittedName>
        <fullName evidence="2">Serine/threonine protein kinase</fullName>
        <ecNumber evidence="2">2.7.11.1</ecNumber>
    </submittedName>
</protein>
<feature type="domain" description="Protein kinase" evidence="1">
    <location>
        <begin position="83"/>
        <end position="227"/>
    </location>
</feature>
<dbReference type="InterPro" id="IPR011009">
    <property type="entry name" value="Kinase-like_dom_sf"/>
</dbReference>
<name>A0A4J2AJ68_STREE</name>
<dbReference type="InterPro" id="IPR000719">
    <property type="entry name" value="Prot_kinase_dom"/>
</dbReference>
<dbReference type="PROSITE" id="PS50011">
    <property type="entry name" value="PROTEIN_KINASE_DOM"/>
    <property type="match status" value="1"/>
</dbReference>
<sequence>MDYILQFIIDIVLFLKKQAYDEKNKKVSYLLLNEKRKNYVEDKRQNFPSLLNWKMDLFSEEEKRNYFQTTCEISSKDSAINKYKMEKIIKRSNKGNVYRAIRKSDGQKVIIKQSRPFVNYDAEGEWTALDDIKNEAHMLKKLADKSYTTNLTDEFYIMDDYFLVQEQVDGLNFEEFIRETEHSLNIREKTLDNIVNIVNDIHKLGYKIVDIAPTNFIYTKNVLTPKS</sequence>
<dbReference type="GO" id="GO:0004674">
    <property type="term" value="F:protein serine/threonine kinase activity"/>
    <property type="evidence" value="ECO:0007669"/>
    <property type="project" value="UniProtKB-KW"/>
</dbReference>
<dbReference type="Pfam" id="PF00069">
    <property type="entry name" value="Pkinase"/>
    <property type="match status" value="1"/>
</dbReference>
<keyword evidence="2" id="KW-0723">Serine/threonine-protein kinase</keyword>
<dbReference type="SUPFAM" id="SSF56112">
    <property type="entry name" value="Protein kinase-like (PK-like)"/>
    <property type="match status" value="1"/>
</dbReference>
<dbReference type="EMBL" id="CAATHS010000001">
    <property type="protein sequence ID" value="VNQ18267.1"/>
    <property type="molecule type" value="Genomic_DNA"/>
</dbReference>
<accession>A0A4J2AJ68</accession>
<keyword evidence="2" id="KW-0808">Transferase</keyword>